<reference evidence="2" key="1">
    <citation type="submission" date="2024-03" db="EMBL/GenBank/DDBJ databases">
        <title>WGS assembly of Saponaria officinalis var. Norfolk2.</title>
        <authorList>
            <person name="Jenkins J."/>
            <person name="Shu S."/>
            <person name="Grimwood J."/>
            <person name="Barry K."/>
            <person name="Goodstein D."/>
            <person name="Schmutz J."/>
            <person name="Leebens-Mack J."/>
            <person name="Osbourn A."/>
        </authorList>
    </citation>
    <scope>NUCLEOTIDE SEQUENCE [LARGE SCALE GENOMIC DNA]</scope>
    <source>
        <strain evidence="2">JIC</strain>
    </source>
</reference>
<name>A0AAW1IP54_SAPOF</name>
<evidence type="ECO:0000256" key="1">
    <source>
        <dbReference type="SAM" id="Phobius"/>
    </source>
</evidence>
<sequence length="113" mass="12465">MVGINKLINVSFVTFFVIDSIAFVTIAPASMFLLFLLTGSWYVKGHIPSFSSKRTSLLSLYVGLETAARSITFVDGACPIANPNLFSVVLLDSNFGFPPFSYKKSRKVFAHVY</sequence>
<organism evidence="2 3">
    <name type="scientific">Saponaria officinalis</name>
    <name type="common">Common soapwort</name>
    <name type="synonym">Lychnis saponaria</name>
    <dbReference type="NCBI Taxonomy" id="3572"/>
    <lineage>
        <taxon>Eukaryota</taxon>
        <taxon>Viridiplantae</taxon>
        <taxon>Streptophyta</taxon>
        <taxon>Embryophyta</taxon>
        <taxon>Tracheophyta</taxon>
        <taxon>Spermatophyta</taxon>
        <taxon>Magnoliopsida</taxon>
        <taxon>eudicotyledons</taxon>
        <taxon>Gunneridae</taxon>
        <taxon>Pentapetalae</taxon>
        <taxon>Caryophyllales</taxon>
        <taxon>Caryophyllaceae</taxon>
        <taxon>Caryophylleae</taxon>
        <taxon>Saponaria</taxon>
    </lineage>
</organism>
<keyword evidence="1" id="KW-1133">Transmembrane helix</keyword>
<keyword evidence="1" id="KW-0472">Membrane</keyword>
<protein>
    <submittedName>
        <fullName evidence="2">Uncharacterized protein</fullName>
    </submittedName>
</protein>
<evidence type="ECO:0000313" key="2">
    <source>
        <dbReference type="EMBL" id="KAK9691183.1"/>
    </source>
</evidence>
<comment type="caution">
    <text evidence="2">The sequence shown here is derived from an EMBL/GenBank/DDBJ whole genome shotgun (WGS) entry which is preliminary data.</text>
</comment>
<gene>
    <name evidence="2" type="ORF">RND81_09G181700</name>
</gene>
<feature type="transmembrane region" description="Helical" evidence="1">
    <location>
        <begin position="12"/>
        <end position="37"/>
    </location>
</feature>
<dbReference type="AlphaFoldDB" id="A0AAW1IP54"/>
<proteinExistence type="predicted"/>
<keyword evidence="3" id="KW-1185">Reference proteome</keyword>
<keyword evidence="1" id="KW-0812">Transmembrane</keyword>
<dbReference type="EMBL" id="JBDFQZ010000009">
    <property type="protein sequence ID" value="KAK9691183.1"/>
    <property type="molecule type" value="Genomic_DNA"/>
</dbReference>
<dbReference type="Proteomes" id="UP001443914">
    <property type="component" value="Unassembled WGS sequence"/>
</dbReference>
<evidence type="ECO:0000313" key="3">
    <source>
        <dbReference type="Proteomes" id="UP001443914"/>
    </source>
</evidence>
<accession>A0AAW1IP54</accession>